<evidence type="ECO:0000256" key="3">
    <source>
        <dbReference type="ARBA" id="ARBA00022771"/>
    </source>
</evidence>
<comment type="caution">
    <text evidence="7">The sequence shown here is derived from an EMBL/GenBank/DDBJ whole genome shotgun (WGS) entry which is preliminary data.</text>
</comment>
<dbReference type="InterPro" id="IPR052035">
    <property type="entry name" value="ZnF_BED_domain_contain"/>
</dbReference>
<dbReference type="PANTHER" id="PTHR46481">
    <property type="entry name" value="ZINC FINGER BED DOMAIN-CONTAINING PROTEIN 4"/>
    <property type="match status" value="1"/>
</dbReference>
<reference evidence="7" key="1">
    <citation type="submission" date="2019-10" db="EMBL/GenBank/DDBJ databases">
        <title>Conservation and host-specific expression of non-tandemly repeated heterogenous ribosome RNA gene in arbuscular mycorrhizal fungi.</title>
        <authorList>
            <person name="Maeda T."/>
            <person name="Kobayashi Y."/>
            <person name="Nakagawa T."/>
            <person name="Ezawa T."/>
            <person name="Yamaguchi K."/>
            <person name="Bino T."/>
            <person name="Nishimoto Y."/>
            <person name="Shigenobu S."/>
            <person name="Kawaguchi M."/>
        </authorList>
    </citation>
    <scope>NUCLEOTIDE SEQUENCE</scope>
    <source>
        <strain evidence="7">HR1</strain>
    </source>
</reference>
<dbReference type="InterPro" id="IPR007021">
    <property type="entry name" value="DUF659"/>
</dbReference>
<sequence>MVQSLKKYIILTKKKSGATNKLCYCRAYFNKLGKNHPELKTIVDKTDRILKHFKDCQNFQDSYRNDLLSSDLTSDVTDQHSQLSKIRRDSISSRSSLTSLLSQWSNYGPMDSFIARTLSSADKKKFHLHLLRITISCGFPLSWVNNPEVINLFKFLNPQIILPDRKTLSNEILGDAVKDFDNMMLEKLALDRTGVTLSFDGWTNVREQELMGTVLMSSEGQPYIWKAVDISSERATTVEVMSKIEEMISEIDKLGIPFLSIVTDSAPTYNAARKRLRVQYRAIVFLPCFAYQINLYIGEIFKVSSNLKTTSEQALKIAAYFKNANNKYFIGQFQDIQKEIYGKYIQPVVFGDTRWNSYFNCCASINFTKNALRSLTAKFEPSTRRRISKDPLEISRDIYNIIMNESFWKSLVTLEQLLAPYCRILNILQTDKVRLHEVLHYFAYIYQWKIWEQPLLILSWLLHPAYRVKYFTCSSKSQVSYLHMGKWLVYYYKAWTGKNPIFILTEFDDFSQGVKYPFDDTSIAQFENDVHKYWCWVRSAYPEIGTVAFHIFGICVNAASVERLWSSMGFFYTKTRNRLKVKDNDFFSFII</sequence>
<dbReference type="SUPFAM" id="SSF53098">
    <property type="entry name" value="Ribonuclease H-like"/>
    <property type="match status" value="1"/>
</dbReference>
<keyword evidence="2" id="KW-0479">Metal-binding</keyword>
<evidence type="ECO:0000256" key="1">
    <source>
        <dbReference type="ARBA" id="ARBA00004123"/>
    </source>
</evidence>
<dbReference type="OrthoDB" id="2330298at2759"/>
<dbReference type="EMBL" id="BLAL01000191">
    <property type="protein sequence ID" value="GES89654.1"/>
    <property type="molecule type" value="Genomic_DNA"/>
</dbReference>
<feature type="domain" description="DUF659" evidence="6">
    <location>
        <begin position="163"/>
        <end position="314"/>
    </location>
</feature>
<name>A0A8H3LQS5_9GLOM</name>
<evidence type="ECO:0000256" key="4">
    <source>
        <dbReference type="ARBA" id="ARBA00022833"/>
    </source>
</evidence>
<dbReference type="GO" id="GO:0005634">
    <property type="term" value="C:nucleus"/>
    <property type="evidence" value="ECO:0007669"/>
    <property type="project" value="UniProtKB-SubCell"/>
</dbReference>
<protein>
    <recommendedName>
        <fullName evidence="6">DUF659 domain-containing protein</fullName>
    </recommendedName>
</protein>
<keyword evidence="5" id="KW-0539">Nucleus</keyword>
<dbReference type="Pfam" id="PF04937">
    <property type="entry name" value="DUF659"/>
    <property type="match status" value="1"/>
</dbReference>
<keyword evidence="4" id="KW-0862">Zinc</keyword>
<comment type="subcellular location">
    <subcellularLocation>
        <location evidence="1">Nucleus</location>
    </subcellularLocation>
</comment>
<dbReference type="SUPFAM" id="SSF140996">
    <property type="entry name" value="Hermes dimerisation domain"/>
    <property type="match status" value="1"/>
</dbReference>
<evidence type="ECO:0000256" key="2">
    <source>
        <dbReference type="ARBA" id="ARBA00022723"/>
    </source>
</evidence>
<evidence type="ECO:0000259" key="6">
    <source>
        <dbReference type="Pfam" id="PF04937"/>
    </source>
</evidence>
<dbReference type="Proteomes" id="UP000615446">
    <property type="component" value="Unassembled WGS sequence"/>
</dbReference>
<evidence type="ECO:0000313" key="8">
    <source>
        <dbReference type="Proteomes" id="UP000615446"/>
    </source>
</evidence>
<proteinExistence type="predicted"/>
<keyword evidence="3" id="KW-0863">Zinc-finger</keyword>
<organism evidence="7 8">
    <name type="scientific">Rhizophagus clarus</name>
    <dbReference type="NCBI Taxonomy" id="94130"/>
    <lineage>
        <taxon>Eukaryota</taxon>
        <taxon>Fungi</taxon>
        <taxon>Fungi incertae sedis</taxon>
        <taxon>Mucoromycota</taxon>
        <taxon>Glomeromycotina</taxon>
        <taxon>Glomeromycetes</taxon>
        <taxon>Glomerales</taxon>
        <taxon>Glomeraceae</taxon>
        <taxon>Rhizophagus</taxon>
    </lineage>
</organism>
<gene>
    <name evidence="7" type="ORF">RCL2_001654100</name>
</gene>
<dbReference type="AlphaFoldDB" id="A0A8H3LQS5"/>
<accession>A0A8H3LQS5</accession>
<dbReference type="PANTHER" id="PTHR46481:SF10">
    <property type="entry name" value="ZINC FINGER BED DOMAIN-CONTAINING PROTEIN 39"/>
    <property type="match status" value="1"/>
</dbReference>
<evidence type="ECO:0000256" key="5">
    <source>
        <dbReference type="ARBA" id="ARBA00023242"/>
    </source>
</evidence>
<evidence type="ECO:0000313" key="7">
    <source>
        <dbReference type="EMBL" id="GES89654.1"/>
    </source>
</evidence>
<dbReference type="GO" id="GO:0008270">
    <property type="term" value="F:zinc ion binding"/>
    <property type="evidence" value="ECO:0007669"/>
    <property type="project" value="UniProtKB-KW"/>
</dbReference>
<dbReference type="InterPro" id="IPR012337">
    <property type="entry name" value="RNaseH-like_sf"/>
</dbReference>